<gene>
    <name evidence="9" type="primary">topB_10</name>
    <name evidence="9" type="ORF">SDC9_35597</name>
</gene>
<dbReference type="GO" id="GO:0006310">
    <property type="term" value="P:DNA recombination"/>
    <property type="evidence" value="ECO:0007669"/>
    <property type="project" value="TreeGrafter"/>
</dbReference>
<keyword evidence="4" id="KW-0479">Metal-binding</keyword>
<dbReference type="Pfam" id="PF01751">
    <property type="entry name" value="Toprim"/>
    <property type="match status" value="1"/>
</dbReference>
<comment type="caution">
    <text evidence="9">The sequence shown here is derived from an EMBL/GenBank/DDBJ whole genome shotgun (WGS) entry which is preliminary data.</text>
</comment>
<evidence type="ECO:0000256" key="6">
    <source>
        <dbReference type="ARBA" id="ARBA00023125"/>
    </source>
</evidence>
<dbReference type="NCBIfam" id="NF005829">
    <property type="entry name" value="PRK07726.1"/>
    <property type="match status" value="1"/>
</dbReference>
<dbReference type="InterPro" id="IPR003602">
    <property type="entry name" value="Topo_IA_DNA-bd_dom"/>
</dbReference>
<dbReference type="SUPFAM" id="SSF56712">
    <property type="entry name" value="Prokaryotic type I DNA topoisomerase"/>
    <property type="match status" value="1"/>
</dbReference>
<dbReference type="AlphaFoldDB" id="A0A644VE57"/>
<keyword evidence="6" id="KW-0238">DNA-binding</keyword>
<dbReference type="GO" id="GO:0006281">
    <property type="term" value="P:DNA repair"/>
    <property type="evidence" value="ECO:0007669"/>
    <property type="project" value="TreeGrafter"/>
</dbReference>
<evidence type="ECO:0000256" key="1">
    <source>
        <dbReference type="ARBA" id="ARBA00000213"/>
    </source>
</evidence>
<evidence type="ECO:0000313" key="9">
    <source>
        <dbReference type="EMBL" id="MPL89561.1"/>
    </source>
</evidence>
<dbReference type="GO" id="GO:0006265">
    <property type="term" value="P:DNA topological change"/>
    <property type="evidence" value="ECO:0007669"/>
    <property type="project" value="InterPro"/>
</dbReference>
<sequence>MIAIIAEKPSVAREIAAIVGANSKDEGFMSGNGYKVTWAFGHLITLAMPEEYGFAGFNREHLPIIPETFKLIPRQVKAEKGYKPDAGALKQLKIIKQVFDSCDRIIVATDAGREGELIFRYIYHHLNCSKPFQRLWISSLTDKAIKEGLQNLKAGSDYDNLYQSAKARSESDWLVGINASQALSVAAGRGVFSLGRVQTPTLAMICKRYMENKHFVPVPFWQVKVQTEKSSVPFAAVSKEKYEQKKLAQTILQQLQESKSVKVQSVEKKEVNQEPPLLYDLTTLQKEANSKHGFSADKTLSIAQKLYEAKLTTYPRTGSRYISADVFDEIPQLIDILKKHPRFGDYAKTMDNAVLNIRCVDDKKVTDHHALLITENNPKELSGDDKTIYEMVAGRMLEAFSKKCIKDSTTIILTCGDAIFETKGSIVKQAGWRNVFNETEESNEDETGNLPNVQEGEQLPVVHSEVMEKQTKPMPLHTEASLLSAMESAGKEVENEEERAAMKESGIGTPATRAAIIETLFSRDYIRREKKSLVPTEKGLSVYEIVKDKRIADVSMTGNWENALAKIESGEMDTNTFRQATEVYTRQITTELLGTSVSIADRTECPCPKCKTGKVVYYPKVAKCSDENCGLMVFRNKSEKQLSDKQISDLLTTGKTAVIKGFKSKGGKSFDAALMFDSEYKVVFDFPEKKGKK</sequence>
<dbReference type="SMART" id="SM00437">
    <property type="entry name" value="TOP1Ac"/>
    <property type="match status" value="1"/>
</dbReference>
<dbReference type="SMART" id="SM00436">
    <property type="entry name" value="TOP1Bc"/>
    <property type="match status" value="1"/>
</dbReference>
<dbReference type="InterPro" id="IPR006171">
    <property type="entry name" value="TOPRIM_dom"/>
</dbReference>
<dbReference type="GO" id="GO:0046872">
    <property type="term" value="F:metal ion binding"/>
    <property type="evidence" value="ECO:0007669"/>
    <property type="project" value="UniProtKB-KW"/>
</dbReference>
<accession>A0A644VE57</accession>
<dbReference type="Gene3D" id="1.10.460.10">
    <property type="entry name" value="Topoisomerase I, domain 2"/>
    <property type="match status" value="1"/>
</dbReference>
<dbReference type="InterPro" id="IPR003601">
    <property type="entry name" value="Topo_IA_2"/>
</dbReference>
<comment type="catalytic activity">
    <reaction evidence="1">
        <text>ATP-independent breakage of single-stranded DNA, followed by passage and rejoining.</text>
        <dbReference type="EC" id="5.6.2.1"/>
    </reaction>
</comment>
<reference evidence="9" key="1">
    <citation type="submission" date="2019-08" db="EMBL/GenBank/DDBJ databases">
        <authorList>
            <person name="Kucharzyk K."/>
            <person name="Murdoch R.W."/>
            <person name="Higgins S."/>
            <person name="Loffler F."/>
        </authorList>
    </citation>
    <scope>NUCLEOTIDE SEQUENCE</scope>
</reference>
<dbReference type="EC" id="5.6.2.1" evidence="3"/>
<dbReference type="Gene3D" id="1.10.290.10">
    <property type="entry name" value="Topoisomerase I, domain 4"/>
    <property type="match status" value="1"/>
</dbReference>
<evidence type="ECO:0000259" key="8">
    <source>
        <dbReference type="PROSITE" id="PS52039"/>
    </source>
</evidence>
<name>A0A644VE57_9ZZZZ</name>
<dbReference type="EMBL" id="VSSQ01000282">
    <property type="protein sequence ID" value="MPL89561.1"/>
    <property type="molecule type" value="Genomic_DNA"/>
</dbReference>
<dbReference type="PRINTS" id="PR00417">
    <property type="entry name" value="PRTPISMRASEI"/>
</dbReference>
<comment type="similarity">
    <text evidence="2">Belongs to the type IA topoisomerase family.</text>
</comment>
<evidence type="ECO:0000256" key="5">
    <source>
        <dbReference type="ARBA" id="ARBA00023029"/>
    </source>
</evidence>
<evidence type="ECO:0000256" key="7">
    <source>
        <dbReference type="ARBA" id="ARBA00023235"/>
    </source>
</evidence>
<dbReference type="Pfam" id="PF13342">
    <property type="entry name" value="Toprim_Crpt"/>
    <property type="match status" value="1"/>
</dbReference>
<protein>
    <recommendedName>
        <fullName evidence="3">DNA topoisomerase</fullName>
        <ecNumber evidence="3">5.6.2.1</ecNumber>
    </recommendedName>
</protein>
<dbReference type="InterPro" id="IPR005738">
    <property type="entry name" value="TopoIII"/>
</dbReference>
<dbReference type="InterPro" id="IPR013826">
    <property type="entry name" value="Topo_IA_cen_sub3"/>
</dbReference>
<dbReference type="GO" id="GO:0003917">
    <property type="term" value="F:DNA topoisomerase type I (single strand cut, ATP-independent) activity"/>
    <property type="evidence" value="ECO:0007669"/>
    <property type="project" value="UniProtKB-EC"/>
</dbReference>
<dbReference type="InterPro" id="IPR000380">
    <property type="entry name" value="Topo_IA"/>
</dbReference>
<proteinExistence type="inferred from homology"/>
<organism evidence="9">
    <name type="scientific">bioreactor metagenome</name>
    <dbReference type="NCBI Taxonomy" id="1076179"/>
    <lineage>
        <taxon>unclassified sequences</taxon>
        <taxon>metagenomes</taxon>
        <taxon>ecological metagenomes</taxon>
    </lineage>
</organism>
<dbReference type="GO" id="GO:0003677">
    <property type="term" value="F:DNA binding"/>
    <property type="evidence" value="ECO:0007669"/>
    <property type="project" value="UniProtKB-KW"/>
</dbReference>
<dbReference type="SMART" id="SM00493">
    <property type="entry name" value="TOPRIM"/>
    <property type="match status" value="1"/>
</dbReference>
<feature type="domain" description="Topo IA-type catalytic" evidence="8">
    <location>
        <begin position="158"/>
        <end position="589"/>
    </location>
</feature>
<dbReference type="PANTHER" id="PTHR11390">
    <property type="entry name" value="PROKARYOTIC DNA TOPOISOMERASE"/>
    <property type="match status" value="1"/>
</dbReference>
<keyword evidence="7 9" id="KW-0413">Isomerase</keyword>
<dbReference type="InterPro" id="IPR013824">
    <property type="entry name" value="Topo_IA_cen_sub1"/>
</dbReference>
<dbReference type="NCBIfam" id="TIGR01056">
    <property type="entry name" value="topB"/>
    <property type="match status" value="1"/>
</dbReference>
<dbReference type="InterPro" id="IPR013825">
    <property type="entry name" value="Topo_IA_cen_sub2"/>
</dbReference>
<dbReference type="Gene3D" id="3.40.50.140">
    <property type="match status" value="1"/>
</dbReference>
<dbReference type="InterPro" id="IPR025589">
    <property type="entry name" value="Toprim_C_rpt"/>
</dbReference>
<keyword evidence="5" id="KW-0799">Topoisomerase</keyword>
<dbReference type="GO" id="GO:0043597">
    <property type="term" value="C:cytoplasmic replication fork"/>
    <property type="evidence" value="ECO:0007669"/>
    <property type="project" value="TreeGrafter"/>
</dbReference>
<dbReference type="CDD" id="cd00186">
    <property type="entry name" value="TOP1Ac"/>
    <property type="match status" value="1"/>
</dbReference>
<dbReference type="InterPro" id="IPR013497">
    <property type="entry name" value="Topo_IA_cen"/>
</dbReference>
<dbReference type="InterPro" id="IPR034144">
    <property type="entry name" value="TOPRIM_TopoIII"/>
</dbReference>
<dbReference type="InterPro" id="IPR023405">
    <property type="entry name" value="Topo_IA_core_domain"/>
</dbReference>
<evidence type="ECO:0000256" key="3">
    <source>
        <dbReference type="ARBA" id="ARBA00012891"/>
    </source>
</evidence>
<dbReference type="PROSITE" id="PS52039">
    <property type="entry name" value="TOPO_IA_2"/>
    <property type="match status" value="1"/>
</dbReference>
<evidence type="ECO:0000256" key="4">
    <source>
        <dbReference type="ARBA" id="ARBA00022723"/>
    </source>
</evidence>
<evidence type="ECO:0000256" key="2">
    <source>
        <dbReference type="ARBA" id="ARBA00009446"/>
    </source>
</evidence>
<dbReference type="Pfam" id="PF01131">
    <property type="entry name" value="Topoisom_bac"/>
    <property type="match status" value="1"/>
</dbReference>
<dbReference type="Gene3D" id="2.70.20.10">
    <property type="entry name" value="Topoisomerase I, domain 3"/>
    <property type="match status" value="1"/>
</dbReference>
<dbReference type="CDD" id="cd03362">
    <property type="entry name" value="TOPRIM_TopoIA_TopoIII"/>
    <property type="match status" value="1"/>
</dbReference>
<dbReference type="PANTHER" id="PTHR11390:SF21">
    <property type="entry name" value="DNA TOPOISOMERASE 3-ALPHA"/>
    <property type="match status" value="1"/>
</dbReference>